<gene>
    <name evidence="1" type="ordered locus">Clocl_2146</name>
</gene>
<evidence type="ECO:0000313" key="2">
    <source>
        <dbReference type="Proteomes" id="UP000005435"/>
    </source>
</evidence>
<proteinExistence type="predicted"/>
<reference evidence="1 2" key="2">
    <citation type="journal article" date="2012" name="Stand. Genomic Sci.">
        <title>Complete Genome Sequence of Clostridium clariflavum DSM 19732.</title>
        <authorList>
            <person name="Izquierdo J.A."/>
            <person name="Goodwin L."/>
            <person name="Davenport K.W."/>
            <person name="Teshima H."/>
            <person name="Bruce D."/>
            <person name="Detter C."/>
            <person name="Tapia R."/>
            <person name="Han S."/>
            <person name="Land M."/>
            <person name="Hauser L."/>
            <person name="Jeffries C.D."/>
            <person name="Han J."/>
            <person name="Pitluck S."/>
            <person name="Nolan M."/>
            <person name="Chen A."/>
            <person name="Huntemann M."/>
            <person name="Mavromatis K."/>
            <person name="Mikhailova N."/>
            <person name="Liolios K."/>
            <person name="Woyke T."/>
            <person name="Lynd L.R."/>
        </authorList>
    </citation>
    <scope>NUCLEOTIDE SEQUENCE [LARGE SCALE GENOMIC DNA]</scope>
    <source>
        <strain evidence="2">DSM 19732 / NBRC 101661 / EBR45</strain>
    </source>
</reference>
<dbReference type="STRING" id="720554.Clocl_2146"/>
<dbReference type="AlphaFoldDB" id="G8LX49"/>
<dbReference type="HOGENOM" id="CLU_3267982_0_0_9"/>
<dbReference type="EMBL" id="CP003065">
    <property type="protein sequence ID" value="AEV68740.1"/>
    <property type="molecule type" value="Genomic_DNA"/>
</dbReference>
<reference evidence="2" key="1">
    <citation type="submission" date="2011-12" db="EMBL/GenBank/DDBJ databases">
        <title>Complete sequence of Clostridium clariflavum DSM 19732.</title>
        <authorList>
            <consortium name="US DOE Joint Genome Institute"/>
            <person name="Lucas S."/>
            <person name="Han J."/>
            <person name="Lapidus A."/>
            <person name="Cheng J.-F."/>
            <person name="Goodwin L."/>
            <person name="Pitluck S."/>
            <person name="Peters L."/>
            <person name="Teshima H."/>
            <person name="Detter J.C."/>
            <person name="Han C."/>
            <person name="Tapia R."/>
            <person name="Land M."/>
            <person name="Hauser L."/>
            <person name="Kyrpides N."/>
            <person name="Ivanova N."/>
            <person name="Pagani I."/>
            <person name="Kitzmiller T."/>
            <person name="Lynd L."/>
            <person name="Izquierdo J."/>
            <person name="Woyke T."/>
        </authorList>
    </citation>
    <scope>NUCLEOTIDE SEQUENCE [LARGE SCALE GENOMIC DNA]</scope>
    <source>
        <strain evidence="2">DSM 19732 / NBRC 101661 / EBR45</strain>
    </source>
</reference>
<name>G8LX49_ACECE</name>
<organism evidence="1 2">
    <name type="scientific">Acetivibrio clariflavus (strain DSM 19732 / NBRC 101661 / EBR45)</name>
    <name type="common">Clostridium clariflavum</name>
    <dbReference type="NCBI Taxonomy" id="720554"/>
    <lineage>
        <taxon>Bacteria</taxon>
        <taxon>Bacillati</taxon>
        <taxon>Bacillota</taxon>
        <taxon>Clostridia</taxon>
        <taxon>Eubacteriales</taxon>
        <taxon>Oscillospiraceae</taxon>
        <taxon>Acetivibrio</taxon>
    </lineage>
</organism>
<dbReference type="KEGG" id="ccl:Clocl_2146"/>
<keyword evidence="2" id="KW-1185">Reference proteome</keyword>
<dbReference type="Proteomes" id="UP000005435">
    <property type="component" value="Chromosome"/>
</dbReference>
<accession>G8LX49</accession>
<evidence type="ECO:0000313" key="1">
    <source>
        <dbReference type="EMBL" id="AEV68740.1"/>
    </source>
</evidence>
<sequence length="41" mass="4856">MKKSNKFKKLAGTPEYNRALEKEFNKIADKFIKKDKVVKLK</sequence>
<protein>
    <submittedName>
        <fullName evidence="1">Uncharacterized protein</fullName>
    </submittedName>
</protein>